<reference evidence="9" key="1">
    <citation type="submission" date="2022-10" db="EMBL/GenBank/DDBJ databases">
        <title>The WGS of Solirubrobacter sp. CPCC 204708.</title>
        <authorList>
            <person name="Jiang Z."/>
        </authorList>
    </citation>
    <scope>NUCLEOTIDE SEQUENCE</scope>
    <source>
        <strain evidence="9">CPCC 204708</strain>
    </source>
</reference>
<accession>A0ABT4RUJ3</accession>
<proteinExistence type="inferred from homology"/>
<evidence type="ECO:0000256" key="5">
    <source>
        <dbReference type="ARBA" id="ARBA00022989"/>
    </source>
</evidence>
<dbReference type="Proteomes" id="UP001147700">
    <property type="component" value="Unassembled WGS sequence"/>
</dbReference>
<dbReference type="CDD" id="cd06261">
    <property type="entry name" value="TM_PBP2"/>
    <property type="match status" value="1"/>
</dbReference>
<evidence type="ECO:0000256" key="7">
    <source>
        <dbReference type="RuleBase" id="RU363032"/>
    </source>
</evidence>
<keyword evidence="6 7" id="KW-0472">Membrane</keyword>
<feature type="transmembrane region" description="Helical" evidence="7">
    <location>
        <begin position="65"/>
        <end position="88"/>
    </location>
</feature>
<gene>
    <name evidence="9" type="ORF">OJ962_31895</name>
</gene>
<dbReference type="SUPFAM" id="SSF161098">
    <property type="entry name" value="MetI-like"/>
    <property type="match status" value="1"/>
</dbReference>
<organism evidence="9 10">
    <name type="scientific">Solirubrobacter deserti</name>
    <dbReference type="NCBI Taxonomy" id="2282478"/>
    <lineage>
        <taxon>Bacteria</taxon>
        <taxon>Bacillati</taxon>
        <taxon>Actinomycetota</taxon>
        <taxon>Thermoleophilia</taxon>
        <taxon>Solirubrobacterales</taxon>
        <taxon>Solirubrobacteraceae</taxon>
        <taxon>Solirubrobacter</taxon>
    </lineage>
</organism>
<dbReference type="InterPro" id="IPR000515">
    <property type="entry name" value="MetI-like"/>
</dbReference>
<protein>
    <submittedName>
        <fullName evidence="9">ABC transporter permease subunit</fullName>
    </submittedName>
</protein>
<evidence type="ECO:0000313" key="10">
    <source>
        <dbReference type="Proteomes" id="UP001147700"/>
    </source>
</evidence>
<dbReference type="InterPro" id="IPR050366">
    <property type="entry name" value="BP-dependent_transpt_permease"/>
</dbReference>
<feature type="transmembrane region" description="Helical" evidence="7">
    <location>
        <begin position="100"/>
        <end position="120"/>
    </location>
</feature>
<name>A0ABT4RUJ3_9ACTN</name>
<keyword evidence="4 7" id="KW-0812">Transmembrane</keyword>
<evidence type="ECO:0000256" key="4">
    <source>
        <dbReference type="ARBA" id="ARBA00022692"/>
    </source>
</evidence>
<dbReference type="PROSITE" id="PS50928">
    <property type="entry name" value="ABC_TM1"/>
    <property type="match status" value="1"/>
</dbReference>
<dbReference type="PANTHER" id="PTHR43386">
    <property type="entry name" value="OLIGOPEPTIDE TRANSPORT SYSTEM PERMEASE PROTEIN APPC"/>
    <property type="match status" value="1"/>
</dbReference>
<dbReference type="Gene3D" id="1.10.3720.10">
    <property type="entry name" value="MetI-like"/>
    <property type="match status" value="1"/>
</dbReference>
<feature type="transmembrane region" description="Helical" evidence="7">
    <location>
        <begin position="126"/>
        <end position="143"/>
    </location>
</feature>
<feature type="domain" description="ABC transmembrane type-1" evidence="8">
    <location>
        <begin position="61"/>
        <end position="250"/>
    </location>
</feature>
<dbReference type="Pfam" id="PF00528">
    <property type="entry name" value="BPD_transp_1"/>
    <property type="match status" value="1"/>
</dbReference>
<keyword evidence="10" id="KW-1185">Reference proteome</keyword>
<keyword evidence="2 7" id="KW-0813">Transport</keyword>
<evidence type="ECO:0000313" key="9">
    <source>
        <dbReference type="EMBL" id="MDA0142130.1"/>
    </source>
</evidence>
<sequence>MKGVAIVVGLFALLALLGPELAPYAPDDDDLEHILEGPSAAHLLGTDEIGRDQLSRMLHAARTSLSTVALVLAGALSFGVLVGSIAALRGGIVDEVLMRITDVALAVPNLVIALAILGFMGAGTTNMVFALMLAAWPAYARLSRTLIVQIKRRPYIEAVQLMGARRTWILRRHLVPAVLGPVLVYATADAGFIVVSVATLSFLGLGVQPPTPEWGQMLVSNLQFMETRPELVVFPGLALTLLVIGFNFAGERVALDRVPRPLSKRALARRRKEALA</sequence>
<keyword evidence="3" id="KW-1003">Cell membrane</keyword>
<evidence type="ECO:0000259" key="8">
    <source>
        <dbReference type="PROSITE" id="PS50928"/>
    </source>
</evidence>
<comment type="caution">
    <text evidence="9">The sequence shown here is derived from an EMBL/GenBank/DDBJ whole genome shotgun (WGS) entry which is preliminary data.</text>
</comment>
<comment type="similarity">
    <text evidence="7">Belongs to the binding-protein-dependent transport system permease family.</text>
</comment>
<dbReference type="PANTHER" id="PTHR43386:SF1">
    <property type="entry name" value="D,D-DIPEPTIDE TRANSPORT SYSTEM PERMEASE PROTEIN DDPC-RELATED"/>
    <property type="match status" value="1"/>
</dbReference>
<evidence type="ECO:0000256" key="6">
    <source>
        <dbReference type="ARBA" id="ARBA00023136"/>
    </source>
</evidence>
<dbReference type="EMBL" id="JAPCID010000075">
    <property type="protein sequence ID" value="MDA0142130.1"/>
    <property type="molecule type" value="Genomic_DNA"/>
</dbReference>
<dbReference type="RefSeq" id="WP_202953950.1">
    <property type="nucleotide sequence ID" value="NZ_JAPCID010000075.1"/>
</dbReference>
<evidence type="ECO:0000256" key="1">
    <source>
        <dbReference type="ARBA" id="ARBA00004651"/>
    </source>
</evidence>
<feature type="transmembrane region" description="Helical" evidence="7">
    <location>
        <begin position="231"/>
        <end position="250"/>
    </location>
</feature>
<comment type="subcellular location">
    <subcellularLocation>
        <location evidence="1 7">Cell membrane</location>
        <topology evidence="1 7">Multi-pass membrane protein</topology>
    </subcellularLocation>
</comment>
<keyword evidence="5 7" id="KW-1133">Transmembrane helix</keyword>
<evidence type="ECO:0000256" key="3">
    <source>
        <dbReference type="ARBA" id="ARBA00022475"/>
    </source>
</evidence>
<feature type="transmembrane region" description="Helical" evidence="7">
    <location>
        <begin position="174"/>
        <end position="207"/>
    </location>
</feature>
<dbReference type="InterPro" id="IPR035906">
    <property type="entry name" value="MetI-like_sf"/>
</dbReference>
<evidence type="ECO:0000256" key="2">
    <source>
        <dbReference type="ARBA" id="ARBA00022448"/>
    </source>
</evidence>